<evidence type="ECO:0000256" key="5">
    <source>
        <dbReference type="ARBA" id="ARBA00022840"/>
    </source>
</evidence>
<dbReference type="Pfam" id="PF13086">
    <property type="entry name" value="AAA_11"/>
    <property type="match status" value="2"/>
</dbReference>
<sequence>MSNEYNSAMSDNQIRKPRVEISADINETLNYVSFHNNENFFNTIIVTTDTHLMSPSLEISFDSGISETFTEHITEIDAGDSYILENPKVVFKPLVLASYTDSFKDVISIVLKDQSGHELAKYSRNIEIQARDFWNNSKYEMLASFVTPNSPALTGLLTSANKKLKEINPDLSFDAYQSNNINYINQQFSAIYQAVQEQQIRYQVAPASSHIKNGQRIRSCESILQEKAGNCLDLSCLLASMLENVGLHPLLILFKDHAYVGVWTNGEPYPSTSIEDRETILKHSADNIHDIILAESTCLNGTSTFDEAVSAADKTLKIKDFYMALDIYRCRLNGIKPLPQQVKKENGSIELIQDSTFESVIRPQNLDPLEIRISENNRDKLTHLQIWKNKLLDLSLRNRLLNLRFEKGACQILISSLADFEDRIFCNEKFTLNTLSESMIKEYEQNNRTLTDTLSQLVKEDEKSGNLHIPVSDEITLNKELQKLYRESQTSMEENGANSFFLTMGLLKWYESDTSSSPKYAPILMIPVDISRKNSRSPFELSGREEETIINHTLLEMLRQTFEIEIPSLDPIPKDDNGVDVKKILAIFRKAIMQMHRWDIEERAGIGNFSFRKFVMWQDLVANEEFFKKNDLFNALCNGTIAGEKFTAPKDIEKPIDERFSFGQLCQPIMADTSQLDALWQASSGRSFVLQGPPGTGKSQTITNIIADALAKKKKVLFVAEKMAALSVVYRRLSKLGLAPYCLELHSNTQRKSVVLNRLNEGLPQMPKENLNDFSLLCKTLNNQRNEIQNEISSLHEKKCANLSVYDAMCISAKAQDVSPLNVGEEFLRNTTAENVQQVNMSLRELALLSQSGNNFAENPLHLSRLSVIPESELNISADKFKQDETKALSSLEASENILGIRHDGMDVFRQVSVIEQISHLLCTPDISREILTSESVSEISSQVSETVKCLKKQKQLASDLGKNARDVLSVDIHSLLKEWELDEQKFFISRFFSHKNSISTLQKTLGADVKVTSDNFKELAEKAEEFSQLEKSIGAQVTSLNNTCPKLAKMFSTDPEKAETCTENTIKVTEGLKQLENELNGCRITENINTYLKKSENSIESLNLQLSEILTSLTAFTENLHNVFDYFKVSAHDYPGETENIGRCALAMIENKANLREWIDLNIRLEKIADNGFTQLSEDIRHGRIKSTVGDHYADLVLAKTICNYYLNHDSTLAGFKGILFSDKMTQLNENTSKFREGCKNSLLTAMEHYRKNADNNENLSEEKTFLNRAIKNHGRKLSIRSIFDNINNLLPEMCPCMLMSPLSVAQYLSPEKYQFDLIIFDEASQLPTSEAVGAIARGRQLIVVGDPKQMPPTDFFSAKQTDIPDELEDLESVLDDCMALGMPVTTLNWHYRSSHESLIAFSNIMYYENKLCTFPSPDDQMSKITYVEVNGLYDRGGSGRNKEESKKTIEYLANFLSDDKNLNTSIGLLTFNSRQQAQLEDDLEKLYREKPELENRALQLPEPIFIKNLENVQGDERDIIVFSIGFGKDSSGRITMNFGPLNRVGGERRLNVAITRAKKEMVVFSSLDPDLMHLTNLSSEGVRGLKSFLTYAKKGYKYLPNQQNMHACKNDRLIEVLASRLKEHGYDSTTSLGTSNFKIDLAIKDPSDSNRYIACIMSDGYGFSSEYAIADKCCGQPSVLKGLGWKVIRIWSCEWYKNPDVVLGKILNDLKDITGNKTV</sequence>
<name>A0A662ZM84_9GAMM</name>
<dbReference type="InterPro" id="IPR041679">
    <property type="entry name" value="DNA2/NAM7-like_C"/>
</dbReference>
<accession>A0A662ZM84</accession>
<proteinExistence type="inferred from homology"/>
<feature type="domain" description="Restriction endonuclease type II-like" evidence="9">
    <location>
        <begin position="1619"/>
        <end position="1711"/>
    </location>
</feature>
<feature type="coiled-coil region" evidence="6">
    <location>
        <begin position="771"/>
        <end position="798"/>
    </location>
</feature>
<feature type="domain" description="DNA2/NAM7 helicase helicase" evidence="7">
    <location>
        <begin position="1226"/>
        <end position="1355"/>
    </location>
</feature>
<evidence type="ECO:0000256" key="2">
    <source>
        <dbReference type="ARBA" id="ARBA00022741"/>
    </source>
</evidence>
<gene>
    <name evidence="10" type="ORF">SAMN02910344_01868</name>
</gene>
<dbReference type="GO" id="GO:0005524">
    <property type="term" value="F:ATP binding"/>
    <property type="evidence" value="ECO:0007669"/>
    <property type="project" value="UniProtKB-KW"/>
</dbReference>
<evidence type="ECO:0000256" key="1">
    <source>
        <dbReference type="ARBA" id="ARBA00007913"/>
    </source>
</evidence>
<dbReference type="InterPro" id="IPR011335">
    <property type="entry name" value="Restrct_endonuc-II-like"/>
</dbReference>
<keyword evidence="5" id="KW-0067">ATP-binding</keyword>
<dbReference type="Proteomes" id="UP000243745">
    <property type="component" value="Unassembled WGS sequence"/>
</dbReference>
<feature type="domain" description="DNA2/NAM7 helicase helicase" evidence="7">
    <location>
        <begin position="672"/>
        <end position="924"/>
    </location>
</feature>
<evidence type="ECO:0000259" key="8">
    <source>
        <dbReference type="Pfam" id="PF13087"/>
    </source>
</evidence>
<dbReference type="InterPro" id="IPR041677">
    <property type="entry name" value="DNA2/NAM7_AAA_11"/>
</dbReference>
<dbReference type="Pfam" id="PF18741">
    <property type="entry name" value="MTES_1575"/>
    <property type="match status" value="1"/>
</dbReference>
<dbReference type="InterPro" id="IPR049468">
    <property type="entry name" value="Restrct_endonuc-II-like_dom"/>
</dbReference>
<evidence type="ECO:0000259" key="7">
    <source>
        <dbReference type="Pfam" id="PF13086"/>
    </source>
</evidence>
<dbReference type="InterPro" id="IPR027417">
    <property type="entry name" value="P-loop_NTPase"/>
</dbReference>
<keyword evidence="6" id="KW-0175">Coiled coil</keyword>
<keyword evidence="3" id="KW-0378">Hydrolase</keyword>
<dbReference type="InterPro" id="IPR047187">
    <property type="entry name" value="SF1_C_Upf1"/>
</dbReference>
<dbReference type="Gene3D" id="3.10.620.30">
    <property type="match status" value="1"/>
</dbReference>
<keyword evidence="2" id="KW-0547">Nucleotide-binding</keyword>
<dbReference type="GO" id="GO:0043139">
    <property type="term" value="F:5'-3' DNA helicase activity"/>
    <property type="evidence" value="ECO:0007669"/>
    <property type="project" value="TreeGrafter"/>
</dbReference>
<dbReference type="SUPFAM" id="SSF52540">
    <property type="entry name" value="P-loop containing nucleoside triphosphate hydrolases"/>
    <property type="match status" value="1"/>
</dbReference>
<keyword evidence="4" id="KW-0347">Helicase</keyword>
<dbReference type="PANTHER" id="PTHR43788">
    <property type="entry name" value="DNA2/NAM7 HELICASE FAMILY MEMBER"/>
    <property type="match status" value="1"/>
</dbReference>
<dbReference type="GO" id="GO:0016787">
    <property type="term" value="F:hydrolase activity"/>
    <property type="evidence" value="ECO:0007669"/>
    <property type="project" value="UniProtKB-KW"/>
</dbReference>
<dbReference type="SUPFAM" id="SSF52980">
    <property type="entry name" value="Restriction endonuclease-like"/>
    <property type="match status" value="1"/>
</dbReference>
<dbReference type="PANTHER" id="PTHR43788:SF8">
    <property type="entry name" value="DNA-BINDING PROTEIN SMUBP-2"/>
    <property type="match status" value="1"/>
</dbReference>
<dbReference type="InterPro" id="IPR025103">
    <property type="entry name" value="DUF4011"/>
</dbReference>
<evidence type="ECO:0000313" key="10">
    <source>
        <dbReference type="EMBL" id="SFP61313.1"/>
    </source>
</evidence>
<dbReference type="RefSeq" id="WP_093143091.1">
    <property type="nucleotide sequence ID" value="NZ_FOXF01000043.1"/>
</dbReference>
<evidence type="ECO:0000256" key="3">
    <source>
        <dbReference type="ARBA" id="ARBA00022801"/>
    </source>
</evidence>
<comment type="similarity">
    <text evidence="1">Belongs to the DNA2/NAM7 helicase family.</text>
</comment>
<dbReference type="OrthoDB" id="9757917at2"/>
<evidence type="ECO:0000256" key="4">
    <source>
        <dbReference type="ARBA" id="ARBA00022806"/>
    </source>
</evidence>
<dbReference type="Pfam" id="PF13087">
    <property type="entry name" value="AAA_12"/>
    <property type="match status" value="1"/>
</dbReference>
<organism evidence="10 11">
    <name type="scientific">Ruminobacter amylophilus</name>
    <dbReference type="NCBI Taxonomy" id="867"/>
    <lineage>
        <taxon>Bacteria</taxon>
        <taxon>Pseudomonadati</taxon>
        <taxon>Pseudomonadota</taxon>
        <taxon>Gammaproteobacteria</taxon>
        <taxon>Aeromonadales</taxon>
        <taxon>Succinivibrionaceae</taxon>
        <taxon>Ruminobacter</taxon>
    </lineage>
</organism>
<protein>
    <submittedName>
        <fullName evidence="10">AAA domain-containing protein</fullName>
    </submittedName>
</protein>
<dbReference type="EMBL" id="FOXF01000043">
    <property type="protein sequence ID" value="SFP61313.1"/>
    <property type="molecule type" value="Genomic_DNA"/>
</dbReference>
<dbReference type="Gene3D" id="3.40.50.300">
    <property type="entry name" value="P-loop containing nucleotide triphosphate hydrolases"/>
    <property type="match status" value="3"/>
</dbReference>
<evidence type="ECO:0000256" key="6">
    <source>
        <dbReference type="SAM" id="Coils"/>
    </source>
</evidence>
<dbReference type="InterPro" id="IPR050534">
    <property type="entry name" value="Coronavir_polyprotein_1ab"/>
</dbReference>
<feature type="domain" description="DNA2/NAM7 helicase-like C-terminal" evidence="8">
    <location>
        <begin position="1374"/>
        <end position="1567"/>
    </location>
</feature>
<evidence type="ECO:0000259" key="9">
    <source>
        <dbReference type="Pfam" id="PF18741"/>
    </source>
</evidence>
<evidence type="ECO:0000313" key="11">
    <source>
        <dbReference type="Proteomes" id="UP000243745"/>
    </source>
</evidence>
<reference evidence="10 11" key="1">
    <citation type="submission" date="2016-10" db="EMBL/GenBank/DDBJ databases">
        <authorList>
            <person name="Varghese N."/>
            <person name="Submissions S."/>
        </authorList>
    </citation>
    <scope>NUCLEOTIDE SEQUENCE [LARGE SCALE GENOMIC DNA]</scope>
    <source>
        <strain evidence="10 11">DSM 1361</strain>
    </source>
</reference>
<keyword evidence="11" id="KW-1185">Reference proteome</keyword>
<dbReference type="Pfam" id="PF13195">
    <property type="entry name" value="DUF4011"/>
    <property type="match status" value="1"/>
</dbReference>
<dbReference type="FunFam" id="3.40.50.300:FF:002063">
    <property type="entry name" value="DNA helicase related protein"/>
    <property type="match status" value="1"/>
</dbReference>
<dbReference type="CDD" id="cd18808">
    <property type="entry name" value="SF1_C_Upf1"/>
    <property type="match status" value="1"/>
</dbReference>